<comment type="similarity">
    <text evidence="1">Belongs to the hcp beta-lactamase family.</text>
</comment>
<evidence type="ECO:0000256" key="1">
    <source>
        <dbReference type="ARBA" id="ARBA00008486"/>
    </source>
</evidence>
<dbReference type="AlphaFoldDB" id="A9FF04"/>
<dbReference type="SUPFAM" id="SSF81901">
    <property type="entry name" value="HCP-like"/>
    <property type="match status" value="2"/>
</dbReference>
<evidence type="ECO:0000256" key="4">
    <source>
        <dbReference type="SAM" id="SignalP"/>
    </source>
</evidence>
<feature type="chain" id="PRO_5039896835" evidence="4">
    <location>
        <begin position="32"/>
        <end position="252"/>
    </location>
</feature>
<dbReference type="HOGENOM" id="CLU_1102238_0_0_7"/>
<dbReference type="PANTHER" id="PTHR13891">
    <property type="entry name" value="CYTOCHROME C OXIDASE ASSEMBLY FACTOR 7"/>
    <property type="match status" value="1"/>
</dbReference>
<accession>A9FF04</accession>
<dbReference type="InterPro" id="IPR040239">
    <property type="entry name" value="HcpB-like"/>
</dbReference>
<sequence length="252" mass="25953">MCVMSSSMHVRELAQSLLGALFLCGCSSATAALRPADPGRPAPEGRAATPRAAASAEAAPPPLRLPCEADDLVGCTNGCADHQIEDCVTLGSMYLGGAIVSIDVERAMTLFEKACAEGSARGCLRLGDAYHDRLARAGGAGGASEADEAALYWHARACHAGANLGCLAAGRAYLHGQGASADPGRAAALFQRVCERGNAPACVELGHLHAEGEGVKRDDRKAVELFTKACKLGLDEGCLRASRSGDVLPPRD</sequence>
<dbReference type="Gene3D" id="1.25.40.10">
    <property type="entry name" value="Tetratricopeptide repeat domain"/>
    <property type="match status" value="1"/>
</dbReference>
<dbReference type="STRING" id="448385.sce4779"/>
<feature type="region of interest" description="Disordered" evidence="3">
    <location>
        <begin position="35"/>
        <end position="59"/>
    </location>
</feature>
<dbReference type="eggNOG" id="COG0790">
    <property type="taxonomic scope" value="Bacteria"/>
</dbReference>
<dbReference type="PANTHER" id="PTHR13891:SF1">
    <property type="entry name" value="CYTOCHROME C OXIDASE ASSEMBLY FACTOR 7"/>
    <property type="match status" value="1"/>
</dbReference>
<feature type="signal peptide" evidence="4">
    <location>
        <begin position="1"/>
        <end position="31"/>
    </location>
</feature>
<dbReference type="InterPro" id="IPR006597">
    <property type="entry name" value="Sel1-like"/>
</dbReference>
<dbReference type="EMBL" id="AM746676">
    <property type="protein sequence ID" value="CAN94942.1"/>
    <property type="molecule type" value="Genomic_DNA"/>
</dbReference>
<keyword evidence="6" id="KW-1185">Reference proteome</keyword>
<dbReference type="InterPro" id="IPR011990">
    <property type="entry name" value="TPR-like_helical_dom_sf"/>
</dbReference>
<protein>
    <submittedName>
        <fullName evidence="5">Uncharacterized protein</fullName>
    </submittedName>
</protein>
<name>A9FF04_SORC5</name>
<keyword evidence="4" id="KW-0732">Signal</keyword>
<organism evidence="5 6">
    <name type="scientific">Sorangium cellulosum (strain So ce56)</name>
    <name type="common">Polyangium cellulosum (strain So ce56)</name>
    <dbReference type="NCBI Taxonomy" id="448385"/>
    <lineage>
        <taxon>Bacteria</taxon>
        <taxon>Pseudomonadati</taxon>
        <taxon>Myxococcota</taxon>
        <taxon>Polyangia</taxon>
        <taxon>Polyangiales</taxon>
        <taxon>Polyangiaceae</taxon>
        <taxon>Sorangium</taxon>
    </lineage>
</organism>
<keyword evidence="2" id="KW-0677">Repeat</keyword>
<reference evidence="5 6" key="1">
    <citation type="journal article" date="2007" name="Nat. Biotechnol.">
        <title>Complete genome sequence of the myxobacterium Sorangium cellulosum.</title>
        <authorList>
            <person name="Schneiker S."/>
            <person name="Perlova O."/>
            <person name="Kaiser O."/>
            <person name="Gerth K."/>
            <person name="Alici A."/>
            <person name="Altmeyer M.O."/>
            <person name="Bartels D."/>
            <person name="Bekel T."/>
            <person name="Beyer S."/>
            <person name="Bode E."/>
            <person name="Bode H.B."/>
            <person name="Bolten C.J."/>
            <person name="Choudhuri J.V."/>
            <person name="Doss S."/>
            <person name="Elnakady Y.A."/>
            <person name="Frank B."/>
            <person name="Gaigalat L."/>
            <person name="Goesmann A."/>
            <person name="Groeger C."/>
            <person name="Gross F."/>
            <person name="Jelsbak L."/>
            <person name="Jelsbak L."/>
            <person name="Kalinowski J."/>
            <person name="Kegler C."/>
            <person name="Knauber T."/>
            <person name="Konietzny S."/>
            <person name="Kopp M."/>
            <person name="Krause L."/>
            <person name="Krug D."/>
            <person name="Linke B."/>
            <person name="Mahmud T."/>
            <person name="Martinez-Arias R."/>
            <person name="McHardy A.C."/>
            <person name="Merai M."/>
            <person name="Meyer F."/>
            <person name="Mormann S."/>
            <person name="Munoz-Dorado J."/>
            <person name="Perez J."/>
            <person name="Pradella S."/>
            <person name="Rachid S."/>
            <person name="Raddatz G."/>
            <person name="Rosenau F."/>
            <person name="Rueckert C."/>
            <person name="Sasse F."/>
            <person name="Scharfe M."/>
            <person name="Schuster S.C."/>
            <person name="Suen G."/>
            <person name="Treuner-Lange A."/>
            <person name="Velicer G.J."/>
            <person name="Vorholter F.-J."/>
            <person name="Weissman K.J."/>
            <person name="Welch R.D."/>
            <person name="Wenzel S.C."/>
            <person name="Whitworth D.E."/>
            <person name="Wilhelm S."/>
            <person name="Wittmann C."/>
            <person name="Bloecker H."/>
            <person name="Puehler A."/>
            <person name="Mueller R."/>
        </authorList>
    </citation>
    <scope>NUCLEOTIDE SEQUENCE [LARGE SCALE GENOMIC DNA]</scope>
    <source>
        <strain evidence="6">So ce56</strain>
    </source>
</reference>
<dbReference type="KEGG" id="scl:sce4779"/>
<evidence type="ECO:0000313" key="6">
    <source>
        <dbReference type="Proteomes" id="UP000002139"/>
    </source>
</evidence>
<proteinExistence type="inferred from homology"/>
<evidence type="ECO:0000313" key="5">
    <source>
        <dbReference type="EMBL" id="CAN94942.1"/>
    </source>
</evidence>
<evidence type="ECO:0000256" key="3">
    <source>
        <dbReference type="SAM" id="MobiDB-lite"/>
    </source>
</evidence>
<evidence type="ECO:0000256" key="2">
    <source>
        <dbReference type="ARBA" id="ARBA00022737"/>
    </source>
</evidence>
<dbReference type="Proteomes" id="UP000002139">
    <property type="component" value="Chromosome"/>
</dbReference>
<dbReference type="SMART" id="SM00671">
    <property type="entry name" value="SEL1"/>
    <property type="match status" value="4"/>
</dbReference>
<dbReference type="Pfam" id="PF08238">
    <property type="entry name" value="Sel1"/>
    <property type="match status" value="4"/>
</dbReference>
<gene>
    <name evidence="5" type="ordered locus">sce4779</name>
</gene>
<feature type="compositionally biased region" description="Low complexity" evidence="3">
    <location>
        <begin position="42"/>
        <end position="58"/>
    </location>
</feature>